<dbReference type="EMBL" id="KN837152">
    <property type="protein sequence ID" value="KIJ39504.1"/>
    <property type="molecule type" value="Genomic_DNA"/>
</dbReference>
<feature type="binding site" evidence="6">
    <location>
        <position position="261"/>
    </location>
    <ligand>
        <name>FAD</name>
        <dbReference type="ChEBI" id="CHEBI:57692"/>
    </ligand>
</feature>
<protein>
    <submittedName>
        <fullName evidence="9">GMC oxidoreductase</fullName>
    </submittedName>
</protein>
<evidence type="ECO:0000256" key="5">
    <source>
        <dbReference type="PIRSR" id="PIRSR000137-1"/>
    </source>
</evidence>
<dbReference type="Gene3D" id="3.50.50.60">
    <property type="entry name" value="FAD/NAD(P)-binding domain"/>
    <property type="match status" value="1"/>
</dbReference>
<keyword evidence="7" id="KW-0732">Signal</keyword>
<evidence type="ECO:0000256" key="7">
    <source>
        <dbReference type="SAM" id="SignalP"/>
    </source>
</evidence>
<dbReference type="GO" id="GO:0016614">
    <property type="term" value="F:oxidoreductase activity, acting on CH-OH group of donors"/>
    <property type="evidence" value="ECO:0007669"/>
    <property type="project" value="InterPro"/>
</dbReference>
<gene>
    <name evidence="9" type="ORF">M422DRAFT_68833</name>
</gene>
<dbReference type="Gene3D" id="3.30.560.10">
    <property type="entry name" value="Glucose Oxidase, domain 3"/>
    <property type="match status" value="1"/>
</dbReference>
<dbReference type="SUPFAM" id="SSF54373">
    <property type="entry name" value="FAD-linked reductases, C-terminal domain"/>
    <property type="match status" value="1"/>
</dbReference>
<feature type="domain" description="Glucose-methanol-choline oxidoreductase N-terminal" evidence="8">
    <location>
        <begin position="305"/>
        <end position="319"/>
    </location>
</feature>
<dbReference type="PROSITE" id="PS00624">
    <property type="entry name" value="GMC_OXRED_2"/>
    <property type="match status" value="1"/>
</dbReference>
<feature type="active site" description="Proton acceptor" evidence="5">
    <location>
        <position position="578"/>
    </location>
</feature>
<reference evidence="9 10" key="1">
    <citation type="submission" date="2014-06" db="EMBL/GenBank/DDBJ databases">
        <title>Evolutionary Origins and Diversification of the Mycorrhizal Mutualists.</title>
        <authorList>
            <consortium name="DOE Joint Genome Institute"/>
            <consortium name="Mycorrhizal Genomics Consortium"/>
            <person name="Kohler A."/>
            <person name="Kuo A."/>
            <person name="Nagy L.G."/>
            <person name="Floudas D."/>
            <person name="Copeland A."/>
            <person name="Barry K.W."/>
            <person name="Cichocki N."/>
            <person name="Veneault-Fourrey C."/>
            <person name="LaButti K."/>
            <person name="Lindquist E.A."/>
            <person name="Lipzen A."/>
            <person name="Lundell T."/>
            <person name="Morin E."/>
            <person name="Murat C."/>
            <person name="Riley R."/>
            <person name="Ohm R."/>
            <person name="Sun H."/>
            <person name="Tunlid A."/>
            <person name="Henrissat B."/>
            <person name="Grigoriev I.V."/>
            <person name="Hibbett D.S."/>
            <person name="Martin F."/>
        </authorList>
    </citation>
    <scope>NUCLEOTIDE SEQUENCE [LARGE SCALE GENOMIC DNA]</scope>
    <source>
        <strain evidence="9 10">SS14</strain>
    </source>
</reference>
<dbReference type="SUPFAM" id="SSF51905">
    <property type="entry name" value="FAD/NAD(P)-binding domain"/>
    <property type="match status" value="1"/>
</dbReference>
<dbReference type="InterPro" id="IPR036188">
    <property type="entry name" value="FAD/NAD-bd_sf"/>
</dbReference>
<proteinExistence type="inferred from homology"/>
<feature type="active site" description="Proton donor" evidence="5">
    <location>
        <position position="534"/>
    </location>
</feature>
<dbReference type="PANTHER" id="PTHR11552">
    <property type="entry name" value="GLUCOSE-METHANOL-CHOLINE GMC OXIDOREDUCTASE"/>
    <property type="match status" value="1"/>
</dbReference>
<keyword evidence="4 6" id="KW-0274">FAD</keyword>
<evidence type="ECO:0000256" key="2">
    <source>
        <dbReference type="ARBA" id="ARBA00010790"/>
    </source>
</evidence>
<evidence type="ECO:0000256" key="6">
    <source>
        <dbReference type="PIRSR" id="PIRSR000137-2"/>
    </source>
</evidence>
<evidence type="ECO:0000313" key="10">
    <source>
        <dbReference type="Proteomes" id="UP000054279"/>
    </source>
</evidence>
<dbReference type="PIRSF" id="PIRSF000137">
    <property type="entry name" value="Alcohol_oxidase"/>
    <property type="match status" value="1"/>
</dbReference>
<name>A0A0C9UXA6_SPHS4</name>
<keyword evidence="10" id="KW-1185">Reference proteome</keyword>
<dbReference type="Pfam" id="PF05199">
    <property type="entry name" value="GMC_oxred_C"/>
    <property type="match status" value="1"/>
</dbReference>
<dbReference type="Proteomes" id="UP000054279">
    <property type="component" value="Unassembled WGS sequence"/>
</dbReference>
<evidence type="ECO:0000259" key="8">
    <source>
        <dbReference type="PROSITE" id="PS00624"/>
    </source>
</evidence>
<comment type="similarity">
    <text evidence="2">Belongs to the GMC oxidoreductase family.</text>
</comment>
<dbReference type="InterPro" id="IPR012132">
    <property type="entry name" value="GMC_OxRdtase"/>
</dbReference>
<dbReference type="InterPro" id="IPR007867">
    <property type="entry name" value="GMC_OxRtase_C"/>
</dbReference>
<feature type="chain" id="PRO_5002204380" evidence="7">
    <location>
        <begin position="18"/>
        <end position="599"/>
    </location>
</feature>
<feature type="binding site" evidence="6">
    <location>
        <begin position="533"/>
        <end position="534"/>
    </location>
    <ligand>
        <name>FAD</name>
        <dbReference type="ChEBI" id="CHEBI:57692"/>
    </ligand>
</feature>
<sequence>MVIPLIQVLLYVKFCSALLYQNVAQLPKVNFDFIVVGGGVAGNVVANRLTEDPATSVLVLEAGPSNDGVLDSIVPFFLRPLIETTGPYNWNYTTVAQEGLSGREIPYARGFILGGSSSINVMFYTRGSADDYDRFAAVTGDPGWSWQNLQPYIRKNERWTQPADNHNITGEFNPAVHGFNGINSVSLSAFVSPTSSRVIQTTKELPQVFPFNPDMNSGKPIGLGWLQSTIKDGKRSSSATSYLGPEFINRPNLHVLLNARVTKLLKTNPENSALAFQGVEFSQGNNNTAPKFQVRASKEIILSAGSIGTPHILMHSGIGDKAELGALGIESIHHLPSVGKNASDHPSVRMEWSVNSTNTLDVFGYNSTALNEAFELWNRTGEGPLGLPGLGGTHISWSRLDKSSSAFMNVSDPAAGPNTPHIEIIIASDGGSDKVLPSSGNFIGIVVAAVTPLSRGSVTLQSNDPFVSPLIDPGLLRENFELTALQEGVKRAKGFFSAPAWDGYILDLTGPFANTTTDAEEVDAIRENANTVWHLVGTAAMSPNTANYGVVNPDLRVKGIQGLRVVDASVFPFIPSAHTQAATYIIAERASDLIKTSWK</sequence>
<evidence type="ECO:0000256" key="1">
    <source>
        <dbReference type="ARBA" id="ARBA00001974"/>
    </source>
</evidence>
<dbReference type="Pfam" id="PF00732">
    <property type="entry name" value="GMC_oxred_N"/>
    <property type="match status" value="1"/>
</dbReference>
<dbReference type="AlphaFoldDB" id="A0A0C9UXA6"/>
<dbReference type="GO" id="GO:0050660">
    <property type="term" value="F:flavin adenine dinucleotide binding"/>
    <property type="evidence" value="ECO:0007669"/>
    <property type="project" value="InterPro"/>
</dbReference>
<accession>A0A0C9UXA6</accession>
<dbReference type="PANTHER" id="PTHR11552:SF147">
    <property type="entry name" value="CHOLINE DEHYDROGENASE, MITOCHONDRIAL"/>
    <property type="match status" value="1"/>
</dbReference>
<evidence type="ECO:0000256" key="3">
    <source>
        <dbReference type="ARBA" id="ARBA00022630"/>
    </source>
</evidence>
<dbReference type="HOGENOM" id="CLU_002865_6_3_1"/>
<keyword evidence="3" id="KW-0285">Flavoprotein</keyword>
<evidence type="ECO:0000313" key="9">
    <source>
        <dbReference type="EMBL" id="KIJ39504.1"/>
    </source>
</evidence>
<feature type="signal peptide" evidence="7">
    <location>
        <begin position="1"/>
        <end position="17"/>
    </location>
</feature>
<dbReference type="InterPro" id="IPR000172">
    <property type="entry name" value="GMC_OxRdtase_N"/>
</dbReference>
<dbReference type="OrthoDB" id="269227at2759"/>
<evidence type="ECO:0000256" key="4">
    <source>
        <dbReference type="ARBA" id="ARBA00022827"/>
    </source>
</evidence>
<comment type="cofactor">
    <cofactor evidence="1 6">
        <name>FAD</name>
        <dbReference type="ChEBI" id="CHEBI:57692"/>
    </cofactor>
</comment>
<organism evidence="9 10">
    <name type="scientific">Sphaerobolus stellatus (strain SS14)</name>
    <dbReference type="NCBI Taxonomy" id="990650"/>
    <lineage>
        <taxon>Eukaryota</taxon>
        <taxon>Fungi</taxon>
        <taxon>Dikarya</taxon>
        <taxon>Basidiomycota</taxon>
        <taxon>Agaricomycotina</taxon>
        <taxon>Agaricomycetes</taxon>
        <taxon>Phallomycetidae</taxon>
        <taxon>Geastrales</taxon>
        <taxon>Sphaerobolaceae</taxon>
        <taxon>Sphaerobolus</taxon>
    </lineage>
</organism>